<evidence type="ECO:0000256" key="9">
    <source>
        <dbReference type="PIRSR" id="PIRSR001529-1"/>
    </source>
</evidence>
<dbReference type="Proteomes" id="UP000824136">
    <property type="component" value="Unassembled WGS sequence"/>
</dbReference>
<evidence type="ECO:0000256" key="3">
    <source>
        <dbReference type="ARBA" id="ARBA00022598"/>
    </source>
</evidence>
<dbReference type="InterPro" id="IPR002317">
    <property type="entry name" value="Ser-tRNA-ligase_type_1"/>
</dbReference>
<dbReference type="GO" id="GO:0006434">
    <property type="term" value="P:seryl-tRNA aminoacylation"/>
    <property type="evidence" value="ECO:0007669"/>
    <property type="project" value="UniProtKB-UniRule"/>
</dbReference>
<dbReference type="InterPro" id="IPR002314">
    <property type="entry name" value="aa-tRNA-synt_IIb"/>
</dbReference>
<organism evidence="13 14">
    <name type="scientific">Candidatus Faeciplasma pullistercoris</name>
    <dbReference type="NCBI Taxonomy" id="2840800"/>
    <lineage>
        <taxon>Bacteria</taxon>
        <taxon>Bacillati</taxon>
        <taxon>Bacillota</taxon>
        <taxon>Clostridia</taxon>
        <taxon>Eubacteriales</taxon>
        <taxon>Oscillospiraceae</taxon>
        <taxon>Oscillospiraceae incertae sedis</taxon>
        <taxon>Candidatus Faeciplasma</taxon>
    </lineage>
</organism>
<evidence type="ECO:0000256" key="1">
    <source>
        <dbReference type="ARBA" id="ARBA00012840"/>
    </source>
</evidence>
<keyword evidence="5 10" id="KW-0067">ATP-binding</keyword>
<feature type="coiled-coil region" evidence="11">
    <location>
        <begin position="33"/>
        <end position="107"/>
    </location>
</feature>
<dbReference type="GO" id="GO:0005737">
    <property type="term" value="C:cytoplasm"/>
    <property type="evidence" value="ECO:0007669"/>
    <property type="project" value="UniProtKB-UniRule"/>
</dbReference>
<reference evidence="13" key="1">
    <citation type="submission" date="2020-10" db="EMBL/GenBank/DDBJ databases">
        <authorList>
            <person name="Gilroy R."/>
        </authorList>
    </citation>
    <scope>NUCLEOTIDE SEQUENCE</scope>
    <source>
        <strain evidence="13">CHK33-4379</strain>
    </source>
</reference>
<dbReference type="InterPro" id="IPR042103">
    <property type="entry name" value="SerRS_1_N_sf"/>
</dbReference>
<feature type="binding site" evidence="10">
    <location>
        <begin position="352"/>
        <end position="355"/>
    </location>
    <ligand>
        <name>ATP</name>
        <dbReference type="ChEBI" id="CHEBI:30616"/>
    </ligand>
</feature>
<reference evidence="13" key="2">
    <citation type="journal article" date="2021" name="PeerJ">
        <title>Extensive microbial diversity within the chicken gut microbiome revealed by metagenomics and culture.</title>
        <authorList>
            <person name="Gilroy R."/>
            <person name="Ravi A."/>
            <person name="Getino M."/>
            <person name="Pursley I."/>
            <person name="Horton D.L."/>
            <person name="Alikhan N.F."/>
            <person name="Baker D."/>
            <person name="Gharbi K."/>
            <person name="Hall N."/>
            <person name="Watson M."/>
            <person name="Adriaenssens E.M."/>
            <person name="Foster-Nyarko E."/>
            <person name="Jarju S."/>
            <person name="Secka A."/>
            <person name="Antonio M."/>
            <person name="Oren A."/>
            <person name="Chaudhuri R.R."/>
            <person name="La Ragione R."/>
            <person name="Hildebrand F."/>
            <person name="Pallen M.J."/>
        </authorList>
    </citation>
    <scope>NUCLEOTIDE SEQUENCE</scope>
    <source>
        <strain evidence="13">CHK33-4379</strain>
    </source>
</reference>
<feature type="binding site" evidence="9">
    <location>
        <position position="234"/>
    </location>
    <ligand>
        <name>L-serine</name>
        <dbReference type="ChEBI" id="CHEBI:33384"/>
    </ligand>
</feature>
<evidence type="ECO:0000256" key="10">
    <source>
        <dbReference type="PIRSR" id="PIRSR001529-2"/>
    </source>
</evidence>
<dbReference type="GO" id="GO:0004828">
    <property type="term" value="F:serine-tRNA ligase activity"/>
    <property type="evidence" value="ECO:0007669"/>
    <property type="project" value="UniProtKB-UniRule"/>
</dbReference>
<keyword evidence="4" id="KW-0547">Nucleotide-binding</keyword>
<dbReference type="GO" id="GO:0016740">
    <property type="term" value="F:transferase activity"/>
    <property type="evidence" value="ECO:0007669"/>
    <property type="project" value="UniProtKB-ARBA"/>
</dbReference>
<dbReference type="InterPro" id="IPR006195">
    <property type="entry name" value="aa-tRNA-synth_II"/>
</dbReference>
<dbReference type="EC" id="6.1.1.11" evidence="1 8"/>
<dbReference type="InterPro" id="IPR010978">
    <property type="entry name" value="tRNA-bd_arm"/>
</dbReference>
<evidence type="ECO:0000256" key="5">
    <source>
        <dbReference type="ARBA" id="ARBA00022840"/>
    </source>
</evidence>
<feature type="binding site" evidence="10">
    <location>
        <begin position="265"/>
        <end position="267"/>
    </location>
    <ligand>
        <name>ATP</name>
        <dbReference type="ChEBI" id="CHEBI:30616"/>
    </ligand>
</feature>
<comment type="caution">
    <text evidence="13">The sequence shown here is derived from an EMBL/GenBank/DDBJ whole genome shotgun (WGS) entry which is preliminary data.</text>
</comment>
<gene>
    <name evidence="13" type="primary">serS</name>
    <name evidence="13" type="ORF">IAC39_01090</name>
</gene>
<dbReference type="PIRSF" id="PIRSF001529">
    <property type="entry name" value="Ser-tRNA-synth_IIa"/>
    <property type="match status" value="1"/>
</dbReference>
<evidence type="ECO:0000256" key="4">
    <source>
        <dbReference type="ARBA" id="ARBA00022741"/>
    </source>
</evidence>
<dbReference type="SUPFAM" id="SSF55681">
    <property type="entry name" value="Class II aaRS and biotin synthetases"/>
    <property type="match status" value="1"/>
</dbReference>
<sequence length="428" mass="48868">MIDIKFLRENPDVVRENIKKKFQDSKLPLVDEVIELDKEYRAAITEADQLRAERNRLSKQIGGLMAKGNREEAEKVKQQVNDQAERLKELEVSEAELQEKINKIMMTIPNIIDPSVPIGKDDSENVERERFGEPAVPDFEVPYHTDIMERFDGIDLDGARRVAGNGFYYLMGDIARLHSAVIAYARDFMIDKGFTYCVPPFMIRSNVVTGVMSFAEMDAMMYKIEGEDLYLIGTSEHSMIGKFIDQIIPEQQLPITMTSYSPCFRKEKGAHGLEERGVYRIHQFEKQEMIVVCKPEESMAWFDKLWGYTVELFRSMDIPVRTLECCSGDLADLKVKSVDVEAWSPRQKKYFEVGSCSNLGDAQARRLKIRVNGENGKYLAHTLNNTVVAPPRMLIAFLENNLCEDGSVKIPVALRPYMGGKDKLIPKK</sequence>
<keyword evidence="7" id="KW-0030">Aminoacyl-tRNA synthetase</keyword>
<dbReference type="Pfam" id="PF00587">
    <property type="entry name" value="tRNA-synt_2b"/>
    <property type="match status" value="1"/>
</dbReference>
<protein>
    <recommendedName>
        <fullName evidence="1 8">Serine--tRNA ligase</fullName>
        <ecNumber evidence="1 8">6.1.1.11</ecNumber>
    </recommendedName>
</protein>
<keyword evidence="6" id="KW-0648">Protein biosynthesis</keyword>
<dbReference type="PANTHER" id="PTHR11778">
    <property type="entry name" value="SERYL-TRNA SYNTHETASE"/>
    <property type="match status" value="1"/>
</dbReference>
<dbReference type="EMBL" id="DVLL01000005">
    <property type="protein sequence ID" value="HIT58309.1"/>
    <property type="molecule type" value="Genomic_DNA"/>
</dbReference>
<evidence type="ECO:0000256" key="7">
    <source>
        <dbReference type="ARBA" id="ARBA00023146"/>
    </source>
</evidence>
<dbReference type="InterPro" id="IPR015866">
    <property type="entry name" value="Ser-tRNA-synth_1_N"/>
</dbReference>
<dbReference type="NCBIfam" id="TIGR00414">
    <property type="entry name" value="serS"/>
    <property type="match status" value="1"/>
</dbReference>
<dbReference type="Gene3D" id="3.30.930.10">
    <property type="entry name" value="Bira Bifunctional Protein, Domain 2"/>
    <property type="match status" value="1"/>
</dbReference>
<evidence type="ECO:0000313" key="13">
    <source>
        <dbReference type="EMBL" id="HIT58309.1"/>
    </source>
</evidence>
<dbReference type="Pfam" id="PF02403">
    <property type="entry name" value="Seryl_tRNA_N"/>
    <property type="match status" value="1"/>
</dbReference>
<feature type="binding site" evidence="9">
    <location>
        <position position="384"/>
    </location>
    <ligand>
        <name>L-serine</name>
        <dbReference type="ChEBI" id="CHEBI:33384"/>
    </ligand>
</feature>
<dbReference type="GO" id="GO:0140096">
    <property type="term" value="F:catalytic activity, acting on a protein"/>
    <property type="evidence" value="ECO:0007669"/>
    <property type="project" value="UniProtKB-ARBA"/>
</dbReference>
<dbReference type="Gene3D" id="1.10.287.40">
    <property type="entry name" value="Serine-tRNA synthetase, tRNA binding domain"/>
    <property type="match status" value="1"/>
</dbReference>
<proteinExistence type="predicted"/>
<name>A0A9D1GSK1_9FIRM</name>
<keyword evidence="2" id="KW-0963">Cytoplasm</keyword>
<keyword evidence="3 13" id="KW-0436">Ligase</keyword>
<keyword evidence="11" id="KW-0175">Coiled coil</keyword>
<accession>A0A9D1GSK1</accession>
<dbReference type="SUPFAM" id="SSF46589">
    <property type="entry name" value="tRNA-binding arm"/>
    <property type="match status" value="1"/>
</dbReference>
<evidence type="ECO:0000256" key="2">
    <source>
        <dbReference type="ARBA" id="ARBA00022490"/>
    </source>
</evidence>
<evidence type="ECO:0000259" key="12">
    <source>
        <dbReference type="PROSITE" id="PS50862"/>
    </source>
</evidence>
<dbReference type="PROSITE" id="PS50862">
    <property type="entry name" value="AA_TRNA_LIGASE_II"/>
    <property type="match status" value="1"/>
</dbReference>
<dbReference type="AlphaFoldDB" id="A0A9D1GSK1"/>
<dbReference type="InterPro" id="IPR045864">
    <property type="entry name" value="aa-tRNA-synth_II/BPL/LPL"/>
</dbReference>
<evidence type="ECO:0000256" key="11">
    <source>
        <dbReference type="SAM" id="Coils"/>
    </source>
</evidence>
<feature type="site" description="Important for serine binding" evidence="9">
    <location>
        <position position="386"/>
    </location>
</feature>
<dbReference type="PRINTS" id="PR00981">
    <property type="entry name" value="TRNASYNTHSER"/>
</dbReference>
<evidence type="ECO:0000313" key="14">
    <source>
        <dbReference type="Proteomes" id="UP000824136"/>
    </source>
</evidence>
<feature type="binding site" evidence="9">
    <location>
        <position position="265"/>
    </location>
    <ligand>
        <name>L-serine</name>
        <dbReference type="ChEBI" id="CHEBI:33384"/>
    </ligand>
</feature>
<evidence type="ECO:0000256" key="8">
    <source>
        <dbReference type="NCBIfam" id="TIGR00414"/>
    </source>
</evidence>
<evidence type="ECO:0000256" key="6">
    <source>
        <dbReference type="ARBA" id="ARBA00022917"/>
    </source>
</evidence>
<dbReference type="GO" id="GO:0005524">
    <property type="term" value="F:ATP binding"/>
    <property type="evidence" value="ECO:0007669"/>
    <property type="project" value="UniProtKB-KW"/>
</dbReference>
<feature type="domain" description="Aminoacyl-transfer RNA synthetases class-II family profile" evidence="12">
    <location>
        <begin position="143"/>
        <end position="411"/>
    </location>
</feature>
<feature type="binding site" evidence="9">
    <location>
        <position position="288"/>
    </location>
    <ligand>
        <name>L-serine</name>
        <dbReference type="ChEBI" id="CHEBI:33384"/>
    </ligand>
</feature>